<name>A0ABP5XG34_9ACTN</name>
<dbReference type="Proteomes" id="UP001501638">
    <property type="component" value="Unassembled WGS sequence"/>
</dbReference>
<feature type="region of interest" description="Disordered" evidence="1">
    <location>
        <begin position="1"/>
        <end position="33"/>
    </location>
</feature>
<proteinExistence type="predicted"/>
<accession>A0ABP5XG34</accession>
<feature type="compositionally biased region" description="Gly residues" evidence="1">
    <location>
        <begin position="8"/>
        <end position="25"/>
    </location>
</feature>
<organism evidence="2 3">
    <name type="scientific">Streptomyces macrosporus</name>
    <dbReference type="NCBI Taxonomy" id="44032"/>
    <lineage>
        <taxon>Bacteria</taxon>
        <taxon>Bacillati</taxon>
        <taxon>Actinomycetota</taxon>
        <taxon>Actinomycetes</taxon>
        <taxon>Kitasatosporales</taxon>
        <taxon>Streptomycetaceae</taxon>
        <taxon>Streptomyces</taxon>
    </lineage>
</organism>
<evidence type="ECO:0000313" key="2">
    <source>
        <dbReference type="EMBL" id="GAA2449684.1"/>
    </source>
</evidence>
<gene>
    <name evidence="2" type="ORF">GCM10010405_36430</name>
</gene>
<keyword evidence="3" id="KW-1185">Reference proteome</keyword>
<dbReference type="EMBL" id="BAAASZ010000026">
    <property type="protein sequence ID" value="GAA2449684.1"/>
    <property type="molecule type" value="Genomic_DNA"/>
</dbReference>
<reference evidence="3" key="1">
    <citation type="journal article" date="2019" name="Int. J. Syst. Evol. Microbiol.">
        <title>The Global Catalogue of Microorganisms (GCM) 10K type strain sequencing project: providing services to taxonomists for standard genome sequencing and annotation.</title>
        <authorList>
            <consortium name="The Broad Institute Genomics Platform"/>
            <consortium name="The Broad Institute Genome Sequencing Center for Infectious Disease"/>
            <person name="Wu L."/>
            <person name="Ma J."/>
        </authorList>
    </citation>
    <scope>NUCLEOTIDE SEQUENCE [LARGE SCALE GENOMIC DNA]</scope>
    <source>
        <strain evidence="3">JCM 6305</strain>
    </source>
</reference>
<sequence length="71" mass="6911">MFQVRGAGAPGDGAGLVDQFGGGADWVGDDGEEPGVELGLGGLVGQALGLGDGLQAVVVPSEMEPFHMTGG</sequence>
<comment type="caution">
    <text evidence="2">The sequence shown here is derived from an EMBL/GenBank/DDBJ whole genome shotgun (WGS) entry which is preliminary data.</text>
</comment>
<protein>
    <submittedName>
        <fullName evidence="2">Uncharacterized protein</fullName>
    </submittedName>
</protein>
<evidence type="ECO:0000313" key="3">
    <source>
        <dbReference type="Proteomes" id="UP001501638"/>
    </source>
</evidence>
<evidence type="ECO:0000256" key="1">
    <source>
        <dbReference type="SAM" id="MobiDB-lite"/>
    </source>
</evidence>